<comment type="subcellular location">
    <subcellularLocation>
        <location evidence="7">Cell membrane</location>
        <topology evidence="7">Multi-pass membrane protein</topology>
    </subcellularLocation>
    <subcellularLocation>
        <location evidence="1">Membrane</location>
        <topology evidence="1">Multi-pass membrane protein</topology>
    </subcellularLocation>
</comment>
<comment type="function">
    <text evidence="7">Choline transporter.</text>
</comment>
<keyword evidence="4 7" id="KW-1133">Transmembrane helix</keyword>
<dbReference type="AlphaFoldDB" id="A0A7S2EQ30"/>
<keyword evidence="6" id="KW-0325">Glycoprotein</keyword>
<feature type="transmembrane region" description="Helical" evidence="7">
    <location>
        <begin position="310"/>
        <end position="328"/>
    </location>
</feature>
<feature type="transmembrane region" description="Helical" evidence="7">
    <location>
        <begin position="380"/>
        <end position="401"/>
    </location>
</feature>
<evidence type="ECO:0000256" key="4">
    <source>
        <dbReference type="ARBA" id="ARBA00022989"/>
    </source>
</evidence>
<accession>A0A7S2EQ30</accession>
<name>A0A7S2EQ30_TRICV</name>
<feature type="transmembrane region" description="Helical" evidence="7">
    <location>
        <begin position="340"/>
        <end position="368"/>
    </location>
</feature>
<keyword evidence="3 7" id="KW-0812">Transmembrane</keyword>
<dbReference type="GO" id="GO:0022857">
    <property type="term" value="F:transmembrane transporter activity"/>
    <property type="evidence" value="ECO:0007669"/>
    <property type="project" value="UniProtKB-UniRule"/>
</dbReference>
<dbReference type="Pfam" id="PF04515">
    <property type="entry name" value="Choline_transpo"/>
    <property type="match status" value="1"/>
</dbReference>
<dbReference type="InterPro" id="IPR007603">
    <property type="entry name" value="Choline_transptr-like"/>
</dbReference>
<evidence type="ECO:0000313" key="8">
    <source>
        <dbReference type="EMBL" id="CAD9347790.1"/>
    </source>
</evidence>
<evidence type="ECO:0000256" key="7">
    <source>
        <dbReference type="RuleBase" id="RU368066"/>
    </source>
</evidence>
<protein>
    <recommendedName>
        <fullName evidence="7">Choline transporter-like protein</fullName>
    </recommendedName>
</protein>
<comment type="similarity">
    <text evidence="2 7">Belongs to the CTL (choline transporter-like) family.</text>
</comment>
<dbReference type="PANTHER" id="PTHR12385:SF14">
    <property type="entry name" value="CHOLINE TRANSPORTER-LIKE 2"/>
    <property type="match status" value="1"/>
</dbReference>
<feature type="transmembrane region" description="Helical" evidence="7">
    <location>
        <begin position="41"/>
        <end position="64"/>
    </location>
</feature>
<evidence type="ECO:0000256" key="3">
    <source>
        <dbReference type="ARBA" id="ARBA00022692"/>
    </source>
</evidence>
<keyword evidence="5 7" id="KW-0472">Membrane</keyword>
<dbReference type="EMBL" id="HBGO01024718">
    <property type="protein sequence ID" value="CAD9347790.1"/>
    <property type="molecule type" value="Transcribed_RNA"/>
</dbReference>
<gene>
    <name evidence="8" type="ORF">OSIN01602_LOCUS14218</name>
</gene>
<reference evidence="8" key="1">
    <citation type="submission" date="2021-01" db="EMBL/GenBank/DDBJ databases">
        <authorList>
            <person name="Corre E."/>
            <person name="Pelletier E."/>
            <person name="Niang G."/>
            <person name="Scheremetjew M."/>
            <person name="Finn R."/>
            <person name="Kale V."/>
            <person name="Holt S."/>
            <person name="Cochrane G."/>
            <person name="Meng A."/>
            <person name="Brown T."/>
            <person name="Cohen L."/>
        </authorList>
    </citation>
    <scope>NUCLEOTIDE SEQUENCE</scope>
    <source>
        <strain evidence="8">Grunow 1884</strain>
    </source>
</reference>
<feature type="transmembrane region" description="Helical" evidence="7">
    <location>
        <begin position="126"/>
        <end position="150"/>
    </location>
</feature>
<feature type="transmembrane region" description="Helical" evidence="7">
    <location>
        <begin position="194"/>
        <end position="225"/>
    </location>
</feature>
<sequence length="457" mass="50819">MHLFSDLWTARAWILGFGFGLSLVVGFLYAFFLRVPGVLRLMVWGSIFATITMFFVVGAESYAYAERKGAEDPPVVEQSIIDGARYAAYGLWAVGALGIIAFCCLRSQIKTAMGCVREASRAMAKMPIIILFPILQGAGLILFMTAFLYYGVYLASMGTPSTREVAIDSMFGEQFSTVIKFRTFEYEPFVEYSAWYLLFCFFWTSQFILSMGEIIVAMAVSRWYFTRDKSRIGNMTVLRSICASTWYHAGTAAFGSLIIAVIKIFRVIVAKMQERAERMDAKIAKVLLCMLQCCLCCLEKCMRFINKNAYIQTAIFGSGFCASGRRAFFLVLRNAARVSAISFVSAGILFVGRLFVTGVTCAASYYALNERLEGQLHSPVGPVVLIAIIGYFVGGTFMSVFDMGITTVLHCYVADREMFGEDGESYAEGKLKEWIDESKNDYGGTIVTSKAGRDTRV</sequence>
<feature type="transmembrane region" description="Helical" evidence="7">
    <location>
        <begin position="246"/>
        <end position="269"/>
    </location>
</feature>
<evidence type="ECO:0000256" key="6">
    <source>
        <dbReference type="ARBA" id="ARBA00023180"/>
    </source>
</evidence>
<dbReference type="PANTHER" id="PTHR12385">
    <property type="entry name" value="CHOLINE TRANSPORTER-LIKE (SLC FAMILY 44)"/>
    <property type="match status" value="1"/>
</dbReference>
<evidence type="ECO:0000256" key="1">
    <source>
        <dbReference type="ARBA" id="ARBA00004141"/>
    </source>
</evidence>
<dbReference type="GO" id="GO:0005886">
    <property type="term" value="C:plasma membrane"/>
    <property type="evidence" value="ECO:0007669"/>
    <property type="project" value="UniProtKB-SubCell"/>
</dbReference>
<evidence type="ECO:0000256" key="5">
    <source>
        <dbReference type="ARBA" id="ARBA00023136"/>
    </source>
</evidence>
<feature type="transmembrane region" description="Helical" evidence="7">
    <location>
        <begin position="12"/>
        <end position="32"/>
    </location>
</feature>
<organism evidence="8">
    <name type="scientific">Trieres chinensis</name>
    <name type="common">Marine centric diatom</name>
    <name type="synonym">Odontella sinensis</name>
    <dbReference type="NCBI Taxonomy" id="1514140"/>
    <lineage>
        <taxon>Eukaryota</taxon>
        <taxon>Sar</taxon>
        <taxon>Stramenopiles</taxon>
        <taxon>Ochrophyta</taxon>
        <taxon>Bacillariophyta</taxon>
        <taxon>Mediophyceae</taxon>
        <taxon>Biddulphiophycidae</taxon>
        <taxon>Eupodiscales</taxon>
        <taxon>Parodontellaceae</taxon>
        <taxon>Trieres</taxon>
    </lineage>
</organism>
<proteinExistence type="inferred from homology"/>
<feature type="transmembrane region" description="Helical" evidence="7">
    <location>
        <begin position="84"/>
        <end position="105"/>
    </location>
</feature>
<evidence type="ECO:0000256" key="2">
    <source>
        <dbReference type="ARBA" id="ARBA00007168"/>
    </source>
</evidence>